<organism evidence="1 2">
    <name type="scientific">Mycena albidolilacea</name>
    <dbReference type="NCBI Taxonomy" id="1033008"/>
    <lineage>
        <taxon>Eukaryota</taxon>
        <taxon>Fungi</taxon>
        <taxon>Dikarya</taxon>
        <taxon>Basidiomycota</taxon>
        <taxon>Agaricomycotina</taxon>
        <taxon>Agaricomycetes</taxon>
        <taxon>Agaricomycetidae</taxon>
        <taxon>Agaricales</taxon>
        <taxon>Marasmiineae</taxon>
        <taxon>Mycenaceae</taxon>
        <taxon>Mycena</taxon>
    </lineage>
</organism>
<comment type="caution">
    <text evidence="1">The sequence shown here is derived from an EMBL/GenBank/DDBJ whole genome shotgun (WGS) entry which is preliminary data.</text>
</comment>
<reference evidence="1" key="1">
    <citation type="submission" date="2023-03" db="EMBL/GenBank/DDBJ databases">
        <title>Massive genome expansion in bonnet fungi (Mycena s.s.) driven by repeated elements and novel gene families across ecological guilds.</title>
        <authorList>
            <consortium name="Lawrence Berkeley National Laboratory"/>
            <person name="Harder C.B."/>
            <person name="Miyauchi S."/>
            <person name="Viragh M."/>
            <person name="Kuo A."/>
            <person name="Thoen E."/>
            <person name="Andreopoulos B."/>
            <person name="Lu D."/>
            <person name="Skrede I."/>
            <person name="Drula E."/>
            <person name="Henrissat B."/>
            <person name="Morin E."/>
            <person name="Kohler A."/>
            <person name="Barry K."/>
            <person name="LaButti K."/>
            <person name="Morin E."/>
            <person name="Salamov A."/>
            <person name="Lipzen A."/>
            <person name="Mereny Z."/>
            <person name="Hegedus B."/>
            <person name="Baldrian P."/>
            <person name="Stursova M."/>
            <person name="Weitz H."/>
            <person name="Taylor A."/>
            <person name="Grigoriev I.V."/>
            <person name="Nagy L.G."/>
            <person name="Martin F."/>
            <person name="Kauserud H."/>
        </authorList>
    </citation>
    <scope>NUCLEOTIDE SEQUENCE</scope>
    <source>
        <strain evidence="1">CBHHK002</strain>
    </source>
</reference>
<accession>A0AAD7EYQ2</accession>
<sequence>MPRLSPTPSAVSIMPEIELPPELEERIFELCALMHPASIPRLMLVAHHAKRRVEPILYRTVTLGHHKGGLPLEKVVQAIYSRRFPASFFAKHVRRIYLYTAVNPSLSRADLEELIRVCSGPVDLFLIIRGDTALVSLLAMLHITHLTVTFDSIGALPFSHPLFKRLTHLTIVDKWMSAYYWSHVAQIPHLTHLALAGDDLLEICPQLLLTCRKLLVLLIFCERELPAPLDATLASDPRFSVIPRKYAPIADWEAEIPFPVPEIQTVGGSRRNPSPTYPDFFWPTYVEGRPL</sequence>
<gene>
    <name evidence="1" type="ORF">DFH08DRAFT_953609</name>
</gene>
<dbReference type="SUPFAM" id="SSF52047">
    <property type="entry name" value="RNI-like"/>
    <property type="match status" value="1"/>
</dbReference>
<protein>
    <submittedName>
        <fullName evidence="1">Uncharacterized protein</fullName>
    </submittedName>
</protein>
<evidence type="ECO:0000313" key="1">
    <source>
        <dbReference type="EMBL" id="KAJ7358465.1"/>
    </source>
</evidence>
<proteinExistence type="predicted"/>
<dbReference type="Proteomes" id="UP001218218">
    <property type="component" value="Unassembled WGS sequence"/>
</dbReference>
<dbReference type="EMBL" id="JARIHO010000007">
    <property type="protein sequence ID" value="KAJ7358465.1"/>
    <property type="molecule type" value="Genomic_DNA"/>
</dbReference>
<dbReference type="AlphaFoldDB" id="A0AAD7EYQ2"/>
<evidence type="ECO:0000313" key="2">
    <source>
        <dbReference type="Proteomes" id="UP001218218"/>
    </source>
</evidence>
<keyword evidence="2" id="KW-1185">Reference proteome</keyword>
<name>A0AAD7EYQ2_9AGAR</name>